<dbReference type="EMBL" id="JABAYA010000107">
    <property type="protein sequence ID" value="KAF7724951.1"/>
    <property type="molecule type" value="Genomic_DNA"/>
</dbReference>
<dbReference type="PANTHER" id="PTHR11530:SF25">
    <property type="entry name" value="FAD DEPENDENT OXIDOREDUCTASE DOMAIN-CONTAINING PROTEIN"/>
    <property type="match status" value="1"/>
</dbReference>
<dbReference type="Gene3D" id="3.30.9.10">
    <property type="entry name" value="D-Amino Acid Oxidase, subunit A, domain 2"/>
    <property type="match status" value="1"/>
</dbReference>
<proteinExistence type="inferred from homology"/>
<evidence type="ECO:0000256" key="3">
    <source>
        <dbReference type="ARBA" id="ARBA00022630"/>
    </source>
</evidence>
<name>A0A8H7ESI5_9FUNG</name>
<organism evidence="8 9">
    <name type="scientific">Apophysomyces ossiformis</name>
    <dbReference type="NCBI Taxonomy" id="679940"/>
    <lineage>
        <taxon>Eukaryota</taxon>
        <taxon>Fungi</taxon>
        <taxon>Fungi incertae sedis</taxon>
        <taxon>Mucoromycota</taxon>
        <taxon>Mucoromycotina</taxon>
        <taxon>Mucoromycetes</taxon>
        <taxon>Mucorales</taxon>
        <taxon>Mucorineae</taxon>
        <taxon>Mucoraceae</taxon>
        <taxon>Apophysomyces</taxon>
    </lineage>
</organism>
<evidence type="ECO:0000313" key="9">
    <source>
        <dbReference type="Proteomes" id="UP000605846"/>
    </source>
</evidence>
<evidence type="ECO:0000259" key="7">
    <source>
        <dbReference type="Pfam" id="PF01266"/>
    </source>
</evidence>
<gene>
    <name evidence="8" type="ORF">EC973_000532</name>
</gene>
<comment type="similarity">
    <text evidence="2">Belongs to the DAMOX/DASOX family.</text>
</comment>
<dbReference type="Gene3D" id="3.40.50.720">
    <property type="entry name" value="NAD(P)-binding Rossmann-like Domain"/>
    <property type="match status" value="1"/>
</dbReference>
<comment type="cofactor">
    <cofactor evidence="1 6">
        <name>FAD</name>
        <dbReference type="ChEBI" id="CHEBI:57692"/>
    </cofactor>
</comment>
<feature type="binding site" evidence="6">
    <location>
        <begin position="48"/>
        <end position="49"/>
    </location>
    <ligand>
        <name>FAD</name>
        <dbReference type="ChEBI" id="CHEBI:57692"/>
    </ligand>
</feature>
<dbReference type="GO" id="GO:0005737">
    <property type="term" value="C:cytoplasm"/>
    <property type="evidence" value="ECO:0007669"/>
    <property type="project" value="TreeGrafter"/>
</dbReference>
<sequence length="395" mass="45019">MVAYRSKPHALIVGGGVTGLTTAWVLLERGYRVTVIAKEYANEEERITSQIAGALWEWPPAVCGRHTDPISITKSKRWCMVAYNKFEQMANDREVSERTGVKMRIANFFFRKPVVEDAYQLAKMNEIKEHLKGFRHDAAIIDELGVSKEYGVVDVYQHLSPVIDTDRYMFWLIDHVRKLGASVLRREIHGDLFKHEDALLRQYGADVLLNCTGLASKELANDDTVYPLRGSLVRVINDGTKFPRINQAMALSLDGREGEMDLIFIVPRNDNTLILGGMTEPNQWDLSVNLENYKPIREMYERNLKFYPDLAKGEIDPERPTMSGLRPFRKQNVRVEREERLHNGNRKSRLVHSYGQGGAGFTLSFGCAEDVADIVDQIVAEDKVEIQSENFKSLL</sequence>
<feature type="binding site" evidence="6">
    <location>
        <position position="212"/>
    </location>
    <ligand>
        <name>FAD</name>
        <dbReference type="ChEBI" id="CHEBI:57692"/>
    </ligand>
</feature>
<evidence type="ECO:0000256" key="4">
    <source>
        <dbReference type="ARBA" id="ARBA00022827"/>
    </source>
</evidence>
<reference evidence="8" key="1">
    <citation type="submission" date="2020-01" db="EMBL/GenBank/DDBJ databases">
        <title>Genome Sequencing of Three Apophysomyces-Like Fungal Strains Confirms a Novel Fungal Genus in the Mucoromycota with divergent Burkholderia-like Endosymbiotic Bacteria.</title>
        <authorList>
            <person name="Stajich J.E."/>
            <person name="Macias A.M."/>
            <person name="Carter-House D."/>
            <person name="Lovett B."/>
            <person name="Kasson L.R."/>
            <person name="Berry K."/>
            <person name="Grigoriev I."/>
            <person name="Chang Y."/>
            <person name="Spatafora J."/>
            <person name="Kasson M.T."/>
        </authorList>
    </citation>
    <scope>NUCLEOTIDE SEQUENCE</scope>
    <source>
        <strain evidence="8">NRRL A-21654</strain>
    </source>
</reference>
<feature type="binding site" evidence="6">
    <location>
        <position position="326"/>
    </location>
    <ligand>
        <name>D-dopa</name>
        <dbReference type="ChEBI" id="CHEBI:149689"/>
    </ligand>
</feature>
<dbReference type="PIRSF" id="PIRSF000189">
    <property type="entry name" value="D-aa_oxidase"/>
    <property type="match status" value="1"/>
</dbReference>
<dbReference type="GO" id="GO:0003884">
    <property type="term" value="F:D-amino-acid oxidase activity"/>
    <property type="evidence" value="ECO:0007669"/>
    <property type="project" value="InterPro"/>
</dbReference>
<keyword evidence="4 6" id="KW-0274">FAD</keyword>
<comment type="caution">
    <text evidence="8">The sequence shown here is derived from an EMBL/GenBank/DDBJ whole genome shotgun (WGS) entry which is preliminary data.</text>
</comment>
<feature type="binding site" evidence="6">
    <location>
        <begin position="357"/>
        <end position="362"/>
    </location>
    <ligand>
        <name>FAD</name>
        <dbReference type="ChEBI" id="CHEBI:57692"/>
    </ligand>
</feature>
<keyword evidence="9" id="KW-1185">Reference proteome</keyword>
<dbReference type="SUPFAM" id="SSF51971">
    <property type="entry name" value="Nucleotide-binding domain"/>
    <property type="match status" value="1"/>
</dbReference>
<dbReference type="AlphaFoldDB" id="A0A8H7ESI5"/>
<dbReference type="Proteomes" id="UP000605846">
    <property type="component" value="Unassembled WGS sequence"/>
</dbReference>
<dbReference type="SUPFAM" id="SSF54373">
    <property type="entry name" value="FAD-linked reductases, C-terminal domain"/>
    <property type="match status" value="1"/>
</dbReference>
<dbReference type="InterPro" id="IPR006076">
    <property type="entry name" value="FAD-dep_OxRdtase"/>
</dbReference>
<evidence type="ECO:0000256" key="6">
    <source>
        <dbReference type="PIRSR" id="PIRSR000189-1"/>
    </source>
</evidence>
<dbReference type="PANTHER" id="PTHR11530">
    <property type="entry name" value="D-AMINO ACID OXIDASE"/>
    <property type="match status" value="1"/>
</dbReference>
<dbReference type="Pfam" id="PF01266">
    <property type="entry name" value="DAO"/>
    <property type="match status" value="1"/>
</dbReference>
<dbReference type="GO" id="GO:0071949">
    <property type="term" value="F:FAD binding"/>
    <property type="evidence" value="ECO:0007669"/>
    <property type="project" value="InterPro"/>
</dbReference>
<feature type="binding site" evidence="6">
    <location>
        <position position="358"/>
    </location>
    <ligand>
        <name>D-dopa</name>
        <dbReference type="ChEBI" id="CHEBI:149689"/>
    </ligand>
</feature>
<dbReference type="OrthoDB" id="2015447at2759"/>
<feature type="domain" description="FAD dependent oxidoreductase" evidence="7">
    <location>
        <begin position="10"/>
        <end position="373"/>
    </location>
</feature>
<evidence type="ECO:0000256" key="2">
    <source>
        <dbReference type="ARBA" id="ARBA00006730"/>
    </source>
</evidence>
<evidence type="ECO:0000256" key="5">
    <source>
        <dbReference type="ARBA" id="ARBA00023002"/>
    </source>
</evidence>
<protein>
    <recommendedName>
        <fullName evidence="7">FAD dependent oxidoreductase domain-containing protein</fullName>
    </recommendedName>
</protein>
<evidence type="ECO:0000313" key="8">
    <source>
        <dbReference type="EMBL" id="KAF7724951.1"/>
    </source>
</evidence>
<dbReference type="InterPro" id="IPR023209">
    <property type="entry name" value="DAO"/>
</dbReference>
<evidence type="ECO:0000256" key="1">
    <source>
        <dbReference type="ARBA" id="ARBA00001974"/>
    </source>
</evidence>
<accession>A0A8H7ESI5</accession>
<keyword evidence="3" id="KW-0285">Flavoprotein</keyword>
<keyword evidence="5" id="KW-0560">Oxidoreductase</keyword>
<dbReference type="GO" id="GO:0019478">
    <property type="term" value="P:D-amino acid catabolic process"/>
    <property type="evidence" value="ECO:0007669"/>
    <property type="project" value="TreeGrafter"/>
</dbReference>